<gene>
    <name evidence="2" type="ORF">B0J11DRAFT_325584</name>
</gene>
<keyword evidence="3" id="KW-1185">Reference proteome</keyword>
<evidence type="ECO:0000259" key="1">
    <source>
        <dbReference type="Pfam" id="PF06985"/>
    </source>
</evidence>
<dbReference type="PANTHER" id="PTHR24148">
    <property type="entry name" value="ANKYRIN REPEAT DOMAIN-CONTAINING PROTEIN 39 HOMOLOG-RELATED"/>
    <property type="match status" value="1"/>
</dbReference>
<evidence type="ECO:0000313" key="3">
    <source>
        <dbReference type="Proteomes" id="UP000700596"/>
    </source>
</evidence>
<accession>A0A9P9DNK0</accession>
<evidence type="ECO:0000313" key="2">
    <source>
        <dbReference type="EMBL" id="KAH7123930.1"/>
    </source>
</evidence>
<organism evidence="2 3">
    <name type="scientific">Dendryphion nanum</name>
    <dbReference type="NCBI Taxonomy" id="256645"/>
    <lineage>
        <taxon>Eukaryota</taxon>
        <taxon>Fungi</taxon>
        <taxon>Dikarya</taxon>
        <taxon>Ascomycota</taxon>
        <taxon>Pezizomycotina</taxon>
        <taxon>Dothideomycetes</taxon>
        <taxon>Pleosporomycetidae</taxon>
        <taxon>Pleosporales</taxon>
        <taxon>Torulaceae</taxon>
        <taxon>Dendryphion</taxon>
    </lineage>
</organism>
<dbReference type="Proteomes" id="UP000700596">
    <property type="component" value="Unassembled WGS sequence"/>
</dbReference>
<dbReference type="OrthoDB" id="3557394at2759"/>
<name>A0A9P9DNK0_9PLEO</name>
<dbReference type="EMBL" id="JAGMWT010000008">
    <property type="protein sequence ID" value="KAH7123930.1"/>
    <property type="molecule type" value="Genomic_DNA"/>
</dbReference>
<sequence length="761" mass="86677">MDTSTQFYPGKTLEKDEIRCITLHPGNWLDDIQCSLRNENLLLKPSYYALSYVWGSPNVKRPVWIDGHRVEVTRNLESALRHIRHTQRHRSLVMWVDALCINQHDKEERMHQVGLMGRIYKSCTSALIYLGDDLGQNPRCSTIKSTPPPIFHFSRNEFGHSVPFDSTPSDPYPGPCPVNLTAADVFSYIYSIPGESDPGQPHDVLAKASEELIEALRQLMHAPWTPWWTRIWVVQEISLPDKVDILYGSVTAPWQMFKQAAFSYTVHSQSCCFEDLRTLPRDRRKVLDDFSNQIRDLVPIPEFASANVKESQGVIPGHHHLLRLLRKFRSRKATDPRDKIYGLLGLVQTQYGDTIMDADYNLSVRQVYEKVVPEMIYATGNFSVWTAELARKFREDLPSWVVDWDAPGAYGTSVRADSIELYDSAPGVAHSENIIFQPGRVLIIGLRVGVVKKIEDVMWADSASNCRETLMKWYQFLGKRLRSQFWRIICADVIAELVSETNVQTENQRSRGLKRTQLEDTAIFSCWASNSMRSPWCLSLDNHAKYYTASSVNGRNWRSFLAGDSVNFDLQRTSLIQQFTSANGESSFTNDSVEESAAVHRLILPALLRPEFKEILSHLLDHLKVARSSDLSDTTIRTAFLETFAGAMRRWGASRSDRISDKIGHYAATMMDEAIMVATLSRRLFKTSLGYCGLAPADTQAGDEIFLFRGGKTPFVLRKTDPLLDQSYYLIGDCYLHDFMDNGVEKLAQMGQDKWTEIQIL</sequence>
<comment type="caution">
    <text evidence="2">The sequence shown here is derived from an EMBL/GenBank/DDBJ whole genome shotgun (WGS) entry which is preliminary data.</text>
</comment>
<proteinExistence type="predicted"/>
<reference evidence="2" key="1">
    <citation type="journal article" date="2021" name="Nat. Commun.">
        <title>Genetic determinants of endophytism in the Arabidopsis root mycobiome.</title>
        <authorList>
            <person name="Mesny F."/>
            <person name="Miyauchi S."/>
            <person name="Thiergart T."/>
            <person name="Pickel B."/>
            <person name="Atanasova L."/>
            <person name="Karlsson M."/>
            <person name="Huettel B."/>
            <person name="Barry K.W."/>
            <person name="Haridas S."/>
            <person name="Chen C."/>
            <person name="Bauer D."/>
            <person name="Andreopoulos W."/>
            <person name="Pangilinan J."/>
            <person name="LaButti K."/>
            <person name="Riley R."/>
            <person name="Lipzen A."/>
            <person name="Clum A."/>
            <person name="Drula E."/>
            <person name="Henrissat B."/>
            <person name="Kohler A."/>
            <person name="Grigoriev I.V."/>
            <person name="Martin F.M."/>
            <person name="Hacquard S."/>
        </authorList>
    </citation>
    <scope>NUCLEOTIDE SEQUENCE</scope>
    <source>
        <strain evidence="2">MPI-CAGE-CH-0243</strain>
    </source>
</reference>
<protein>
    <submittedName>
        <fullName evidence="2">Heterokaryon incompatibility protein-domain-containing protein</fullName>
    </submittedName>
</protein>
<dbReference type="Pfam" id="PF26639">
    <property type="entry name" value="Het-6_barrel"/>
    <property type="match status" value="1"/>
</dbReference>
<dbReference type="InterPro" id="IPR010730">
    <property type="entry name" value="HET"/>
</dbReference>
<dbReference type="AlphaFoldDB" id="A0A9P9DNK0"/>
<feature type="domain" description="Heterokaryon incompatibility" evidence="1">
    <location>
        <begin position="47"/>
        <end position="236"/>
    </location>
</feature>
<dbReference type="Pfam" id="PF06985">
    <property type="entry name" value="HET"/>
    <property type="match status" value="1"/>
</dbReference>
<dbReference type="PANTHER" id="PTHR24148:SF64">
    <property type="entry name" value="HETEROKARYON INCOMPATIBILITY DOMAIN-CONTAINING PROTEIN"/>
    <property type="match status" value="1"/>
</dbReference>
<dbReference type="InterPro" id="IPR052895">
    <property type="entry name" value="HetReg/Transcr_Mod"/>
</dbReference>